<feature type="transmembrane region" description="Helical" evidence="1">
    <location>
        <begin position="76"/>
        <end position="102"/>
    </location>
</feature>
<keyword evidence="3" id="KW-1185">Reference proteome</keyword>
<evidence type="ECO:0000313" key="3">
    <source>
        <dbReference type="Proteomes" id="UP000553034"/>
    </source>
</evidence>
<dbReference type="Proteomes" id="UP000553034">
    <property type="component" value="Unassembled WGS sequence"/>
</dbReference>
<sequence length="257" mass="29160">MSLQQLTEKIEKAPELDFGSIFNDSIELFKKVWVPGFVTILLTLLLMLPFYIVMYLPLITMGVMDPEMLEYGGSAVSMGTMIFTYGMMLVFLVAVCYISLALQAAFYRICKYKDLGIEGKEDYFYFFKKQYFKRTLVLGLMTSLIAMLATMLCMLPVFYVIVPLSFMPMFLALKPELEWKDNLKASFALGNKKWLITFGLIMVSGILAQFVGMLACGIGVLFTAAFGKLPVYFIYKKVIGIEEEETSEIDEIGKLEL</sequence>
<protein>
    <submittedName>
        <fullName evidence="2">Magnesium-transporting ATPase (P-type)</fullName>
    </submittedName>
</protein>
<proteinExistence type="predicted"/>
<accession>A0A840EK35</accession>
<dbReference type="RefSeq" id="WP_183477100.1">
    <property type="nucleotide sequence ID" value="NZ_JACIFO010000003.1"/>
</dbReference>
<feature type="transmembrane region" description="Helical" evidence="1">
    <location>
        <begin position="136"/>
        <end position="161"/>
    </location>
</feature>
<feature type="transmembrane region" description="Helical" evidence="1">
    <location>
        <begin position="194"/>
        <end position="227"/>
    </location>
</feature>
<keyword evidence="1" id="KW-0472">Membrane</keyword>
<name>A0A840EK35_9FLAO</name>
<feature type="transmembrane region" description="Helical" evidence="1">
    <location>
        <begin position="32"/>
        <end position="56"/>
    </location>
</feature>
<dbReference type="EMBL" id="JACIFO010000003">
    <property type="protein sequence ID" value="MBB4118739.1"/>
    <property type="molecule type" value="Genomic_DNA"/>
</dbReference>
<evidence type="ECO:0000313" key="2">
    <source>
        <dbReference type="EMBL" id="MBB4118739.1"/>
    </source>
</evidence>
<comment type="caution">
    <text evidence="2">The sequence shown here is derived from an EMBL/GenBank/DDBJ whole genome shotgun (WGS) entry which is preliminary data.</text>
</comment>
<gene>
    <name evidence="2" type="ORF">GGR32_001019</name>
</gene>
<organism evidence="2 3">
    <name type="scientific">Mesonia hippocampi</name>
    <dbReference type="NCBI Taxonomy" id="1628250"/>
    <lineage>
        <taxon>Bacteria</taxon>
        <taxon>Pseudomonadati</taxon>
        <taxon>Bacteroidota</taxon>
        <taxon>Flavobacteriia</taxon>
        <taxon>Flavobacteriales</taxon>
        <taxon>Flavobacteriaceae</taxon>
        <taxon>Mesonia</taxon>
    </lineage>
</organism>
<keyword evidence="1" id="KW-0812">Transmembrane</keyword>
<keyword evidence="1" id="KW-1133">Transmembrane helix</keyword>
<dbReference type="AlphaFoldDB" id="A0A840EK35"/>
<reference evidence="2 3" key="1">
    <citation type="submission" date="2020-08" db="EMBL/GenBank/DDBJ databases">
        <title>Genomic Encyclopedia of Type Strains, Phase IV (KMG-IV): sequencing the most valuable type-strain genomes for metagenomic binning, comparative biology and taxonomic classification.</title>
        <authorList>
            <person name="Goeker M."/>
        </authorList>
    </citation>
    <scope>NUCLEOTIDE SEQUENCE [LARGE SCALE GENOMIC DNA]</scope>
    <source>
        <strain evidence="2 3">DSM 29568</strain>
    </source>
</reference>
<evidence type="ECO:0000256" key="1">
    <source>
        <dbReference type="SAM" id="Phobius"/>
    </source>
</evidence>